<organism evidence="3 4">
    <name type="scientific">Penicillium subrubescens</name>
    <dbReference type="NCBI Taxonomy" id="1316194"/>
    <lineage>
        <taxon>Eukaryota</taxon>
        <taxon>Fungi</taxon>
        <taxon>Dikarya</taxon>
        <taxon>Ascomycota</taxon>
        <taxon>Pezizomycotina</taxon>
        <taxon>Eurotiomycetes</taxon>
        <taxon>Eurotiomycetidae</taxon>
        <taxon>Eurotiales</taxon>
        <taxon>Aspergillaceae</taxon>
        <taxon>Penicillium</taxon>
    </lineage>
</organism>
<keyword evidence="4" id="KW-1185">Reference proteome</keyword>
<dbReference type="PANTHER" id="PTHR24178:SF41">
    <property type="entry name" value="ANKYRIN-2 ISOFORM X1"/>
    <property type="match status" value="1"/>
</dbReference>
<evidence type="ECO:0000313" key="3">
    <source>
        <dbReference type="EMBL" id="OKO99247.1"/>
    </source>
</evidence>
<dbReference type="Pfam" id="PF12796">
    <property type="entry name" value="Ank_2"/>
    <property type="match status" value="1"/>
</dbReference>
<dbReference type="Pfam" id="PF00023">
    <property type="entry name" value="Ank"/>
    <property type="match status" value="1"/>
</dbReference>
<evidence type="ECO:0000313" key="4">
    <source>
        <dbReference type="Proteomes" id="UP000186955"/>
    </source>
</evidence>
<gene>
    <name evidence="3" type="ORF">PENSUB_8634</name>
</gene>
<keyword evidence="1" id="KW-0677">Repeat</keyword>
<sequence length="321" mass="35881">MDLFQRLPTEVLCLIVDELLPVGWDKSQEGRDQLEKRPLCKRFDAVISYRANKRIDLSHLMMVAPTMTTDTAVWLLYQKVLAEGTTELVRSLVAGGADINECDEFLGSPLVAATLGHQGDIARLLFRLGADAEQGVVCVGSSFIVAARLQMKKLVRLFLRGKKVNPNQRDISGYTALYWCSRYGDADLVRLLLDHPSIDLQSDNHGRDALACAAAEGHEEIVQWLVGHDEIQTNNHDGLSLFKAVARGHEKVVDCLLSRQDLNPNLTSYFRDIRPLIEAVQKGHENIIRSLLNFPATDPNARTWSTPPLFVSHPRKAHAAW</sequence>
<keyword evidence="2" id="KW-0040">ANK repeat</keyword>
<dbReference type="EMBL" id="MNBE01000664">
    <property type="protein sequence ID" value="OKO99247.1"/>
    <property type="molecule type" value="Genomic_DNA"/>
</dbReference>
<dbReference type="SUPFAM" id="SSF48403">
    <property type="entry name" value="Ankyrin repeat"/>
    <property type="match status" value="1"/>
</dbReference>
<protein>
    <submittedName>
        <fullName evidence="3">Ankyrin repeat and KH domain-containing protein 1</fullName>
    </submittedName>
</protein>
<dbReference type="AlphaFoldDB" id="A0A1Q5TG84"/>
<dbReference type="Proteomes" id="UP000186955">
    <property type="component" value="Unassembled WGS sequence"/>
</dbReference>
<dbReference type="Gene3D" id="1.25.40.20">
    <property type="entry name" value="Ankyrin repeat-containing domain"/>
    <property type="match status" value="2"/>
</dbReference>
<dbReference type="SMART" id="SM00248">
    <property type="entry name" value="ANK"/>
    <property type="match status" value="5"/>
</dbReference>
<evidence type="ECO:0000256" key="2">
    <source>
        <dbReference type="ARBA" id="ARBA00023043"/>
    </source>
</evidence>
<accession>A0A1Q5TG84</accession>
<dbReference type="PANTHER" id="PTHR24178">
    <property type="entry name" value="MOLTING PROTEIN MLT-4"/>
    <property type="match status" value="1"/>
</dbReference>
<reference evidence="3 4" key="1">
    <citation type="submission" date="2016-10" db="EMBL/GenBank/DDBJ databases">
        <title>Genome sequence of the ascomycete fungus Penicillium subrubescens.</title>
        <authorList>
            <person name="De Vries R.P."/>
            <person name="Peng M."/>
            <person name="Dilokpimol A."/>
            <person name="Hilden K."/>
            <person name="Makela M.R."/>
            <person name="Grigoriev I."/>
            <person name="Riley R."/>
            <person name="Granchi Z."/>
        </authorList>
    </citation>
    <scope>NUCLEOTIDE SEQUENCE [LARGE SCALE GENOMIC DNA]</scope>
    <source>
        <strain evidence="3 4">CBS 132785</strain>
    </source>
</reference>
<proteinExistence type="predicted"/>
<name>A0A1Q5TG84_9EURO</name>
<dbReference type="STRING" id="1316194.A0A1Q5TG84"/>
<evidence type="ECO:0000256" key="1">
    <source>
        <dbReference type="ARBA" id="ARBA00022737"/>
    </source>
</evidence>
<comment type="caution">
    <text evidence="3">The sequence shown here is derived from an EMBL/GenBank/DDBJ whole genome shotgun (WGS) entry which is preliminary data.</text>
</comment>
<dbReference type="InterPro" id="IPR036770">
    <property type="entry name" value="Ankyrin_rpt-contain_sf"/>
</dbReference>
<dbReference type="InterPro" id="IPR002110">
    <property type="entry name" value="Ankyrin_rpt"/>
</dbReference>